<dbReference type="GO" id="GO:0015074">
    <property type="term" value="P:DNA integration"/>
    <property type="evidence" value="ECO:0007669"/>
    <property type="project" value="InterPro"/>
</dbReference>
<dbReference type="InterPro" id="IPR002492">
    <property type="entry name" value="Transposase_Tc1-like"/>
</dbReference>
<accession>F9G761</accession>
<dbReference type="OrthoDB" id="5415741at2759"/>
<reference evidence="3" key="1">
    <citation type="journal article" date="2012" name="Mol. Plant Microbe Interact.">
        <title>A highly conserved effector in Fusarium oxysporum is required for full virulence on Arabidopsis.</title>
        <authorList>
            <person name="Thatcher L.F."/>
            <person name="Gardiner D.M."/>
            <person name="Kazan K."/>
            <person name="Manners J."/>
        </authorList>
    </citation>
    <scope>NUCLEOTIDE SEQUENCE [LARGE SCALE GENOMIC DNA]</scope>
    <source>
        <strain evidence="3">Fo5176</strain>
    </source>
</reference>
<proteinExistence type="predicted"/>
<dbReference type="STRING" id="660025.F9G761"/>
<dbReference type="GO" id="GO:0003677">
    <property type="term" value="F:DNA binding"/>
    <property type="evidence" value="ECO:0007669"/>
    <property type="project" value="InterPro"/>
</dbReference>
<dbReference type="PANTHER" id="PTHR23022:SF119">
    <property type="entry name" value="TC1-LIKE TRANSPOSASE DDE DOMAIN-CONTAINING PROTEIN"/>
    <property type="match status" value="1"/>
</dbReference>
<dbReference type="Gene3D" id="3.30.420.10">
    <property type="entry name" value="Ribonuclease H-like superfamily/Ribonuclease H"/>
    <property type="match status" value="2"/>
</dbReference>
<dbReference type="Pfam" id="PF01498">
    <property type="entry name" value="HTH_Tnp_Tc3_2"/>
    <property type="match status" value="1"/>
</dbReference>
<dbReference type="GO" id="GO:0006313">
    <property type="term" value="P:DNA transposition"/>
    <property type="evidence" value="ECO:0007669"/>
    <property type="project" value="InterPro"/>
</dbReference>
<feature type="non-terminal residue" evidence="3">
    <location>
        <position position="1"/>
    </location>
</feature>
<evidence type="ECO:0000313" key="3">
    <source>
        <dbReference type="EMBL" id="EGU74997.1"/>
    </source>
</evidence>
<name>F9G761_FUSOF</name>
<evidence type="ECO:0000259" key="2">
    <source>
        <dbReference type="Pfam" id="PF01498"/>
    </source>
</evidence>
<dbReference type="InterPro" id="IPR052338">
    <property type="entry name" value="Transposase_5"/>
</dbReference>
<keyword evidence="1" id="KW-0175">Coiled coil</keyword>
<evidence type="ECO:0000256" key="1">
    <source>
        <dbReference type="SAM" id="Coils"/>
    </source>
</evidence>
<sequence>IATRALVVTLKAPNGGAKTTAQIHLITGLPERTINQIYSRAIDRGFEPNESPLRLINAWLEDAPRSGRPPKRTDENRDLIIAKVSTDRFGREKTLADISGELSSQGIEISAATIARILKSAGYKKTKPTRKPGLTVAMKKERLEWCIAHKDWSLEDWKAVIWSDETSVVLLHRRGGYRIWRLPEERFLRSCIRERWKGSSEFMFWGCFSYDKKGPFHCWSPETSKEKKEAEEAIQAMNAELEPVMKEKWELENGMRRLGLRNLPGKKPEWSWKKATGKLMREGKKGGIDWWRYRQKILIPKLLPFAKECEKERPNTLVQEDRAPAHKHHAQQLLYDAEGVQRLLWCSNSPDLNAIEPAWPWMKRITTKKGAPKNRKEAIRKWEAAWNDLPQEKIRAWIERIPMHIQKIIELEGTTAVECSTLFHTLPPTWSSHICDLQQ</sequence>
<protein>
    <recommendedName>
        <fullName evidence="2">Transposase Tc1-like domain-containing protein</fullName>
    </recommendedName>
</protein>
<dbReference type="InterPro" id="IPR036397">
    <property type="entry name" value="RNaseH_sf"/>
</dbReference>
<comment type="caution">
    <text evidence="3">The sequence shown here is derived from an EMBL/GenBank/DDBJ whole genome shotgun (WGS) entry which is preliminary data.</text>
</comment>
<dbReference type="EMBL" id="AFQF01003591">
    <property type="protein sequence ID" value="EGU74997.1"/>
    <property type="molecule type" value="Genomic_DNA"/>
</dbReference>
<organism evidence="3">
    <name type="scientific">Fusarium oxysporum (strain Fo5176)</name>
    <name type="common">Fusarium vascular wilt</name>
    <dbReference type="NCBI Taxonomy" id="660025"/>
    <lineage>
        <taxon>Eukaryota</taxon>
        <taxon>Fungi</taxon>
        <taxon>Dikarya</taxon>
        <taxon>Ascomycota</taxon>
        <taxon>Pezizomycotina</taxon>
        <taxon>Sordariomycetes</taxon>
        <taxon>Hypocreomycetidae</taxon>
        <taxon>Hypocreales</taxon>
        <taxon>Nectriaceae</taxon>
        <taxon>Fusarium</taxon>
        <taxon>Fusarium oxysporum species complex</taxon>
    </lineage>
</organism>
<feature type="domain" description="Transposase Tc1-like" evidence="2">
    <location>
        <begin position="80"/>
        <end position="151"/>
    </location>
</feature>
<feature type="coiled-coil region" evidence="1">
    <location>
        <begin position="220"/>
        <end position="247"/>
    </location>
</feature>
<gene>
    <name evidence="3" type="ORF">FOXB_14493</name>
</gene>
<dbReference type="AlphaFoldDB" id="F9G761"/>
<dbReference type="PANTHER" id="PTHR23022">
    <property type="entry name" value="TRANSPOSABLE ELEMENT-RELATED"/>
    <property type="match status" value="1"/>
</dbReference>